<dbReference type="EC" id="2.1.1.37" evidence="1"/>
<evidence type="ECO:0000256" key="2">
    <source>
        <dbReference type="ARBA" id="ARBA00022603"/>
    </source>
</evidence>
<feature type="active site" evidence="7">
    <location>
        <position position="80"/>
    </location>
</feature>
<dbReference type="AlphaFoldDB" id="A0A256FM46"/>
<comment type="caution">
    <text evidence="9">The sequence shown here is derived from an EMBL/GenBank/DDBJ whole genome shotgun (WGS) entry which is preliminary data.</text>
</comment>
<dbReference type="Pfam" id="PF00145">
    <property type="entry name" value="DNA_methylase"/>
    <property type="match status" value="2"/>
</dbReference>
<comment type="similarity">
    <text evidence="7">Belongs to the class I-like SAM-binding methyltransferase superfamily. C5-methyltransferase family.</text>
</comment>
<protein>
    <recommendedName>
        <fullName evidence="1">DNA (cytosine-5-)-methyltransferase</fullName>
        <ecNumber evidence="1">2.1.1.37</ecNumber>
    </recommendedName>
</protein>
<keyword evidence="10" id="KW-1185">Reference proteome</keyword>
<evidence type="ECO:0000256" key="5">
    <source>
        <dbReference type="ARBA" id="ARBA00022747"/>
    </source>
</evidence>
<feature type="region of interest" description="Disordered" evidence="8">
    <location>
        <begin position="210"/>
        <end position="237"/>
    </location>
</feature>
<proteinExistence type="inferred from homology"/>
<accession>A0A256FM46</accession>
<dbReference type="InterPro" id="IPR050750">
    <property type="entry name" value="C5-MTase"/>
</dbReference>
<comment type="catalytic activity">
    <reaction evidence="6">
        <text>a 2'-deoxycytidine in DNA + S-adenosyl-L-methionine = a 5-methyl-2'-deoxycytidine in DNA + S-adenosyl-L-homocysteine + H(+)</text>
        <dbReference type="Rhea" id="RHEA:13681"/>
        <dbReference type="Rhea" id="RHEA-COMP:11369"/>
        <dbReference type="Rhea" id="RHEA-COMP:11370"/>
        <dbReference type="ChEBI" id="CHEBI:15378"/>
        <dbReference type="ChEBI" id="CHEBI:57856"/>
        <dbReference type="ChEBI" id="CHEBI:59789"/>
        <dbReference type="ChEBI" id="CHEBI:85452"/>
        <dbReference type="ChEBI" id="CHEBI:85454"/>
        <dbReference type="EC" id="2.1.1.37"/>
    </reaction>
</comment>
<dbReference type="OrthoDB" id="9813719at2"/>
<dbReference type="PROSITE" id="PS51679">
    <property type="entry name" value="SAM_MT_C5"/>
    <property type="match status" value="1"/>
</dbReference>
<evidence type="ECO:0000313" key="10">
    <source>
        <dbReference type="Proteomes" id="UP000216345"/>
    </source>
</evidence>
<evidence type="ECO:0000256" key="6">
    <source>
        <dbReference type="ARBA" id="ARBA00047422"/>
    </source>
</evidence>
<keyword evidence="2 7" id="KW-0489">Methyltransferase</keyword>
<evidence type="ECO:0000256" key="7">
    <source>
        <dbReference type="PROSITE-ProRule" id="PRU01016"/>
    </source>
</evidence>
<dbReference type="InterPro" id="IPR018117">
    <property type="entry name" value="C5_DNA_meth_AS"/>
</dbReference>
<gene>
    <name evidence="9" type="ORF">CEV32_4786</name>
</gene>
<evidence type="ECO:0000256" key="3">
    <source>
        <dbReference type="ARBA" id="ARBA00022679"/>
    </source>
</evidence>
<keyword evidence="3 7" id="KW-0808">Transferase</keyword>
<dbReference type="SUPFAM" id="SSF53335">
    <property type="entry name" value="S-adenosyl-L-methionine-dependent methyltransferases"/>
    <property type="match status" value="1"/>
</dbReference>
<evidence type="ECO:0000313" key="9">
    <source>
        <dbReference type="EMBL" id="OYR15511.1"/>
    </source>
</evidence>
<dbReference type="InterPro" id="IPR029063">
    <property type="entry name" value="SAM-dependent_MTases_sf"/>
</dbReference>
<keyword evidence="5" id="KW-0680">Restriction system</keyword>
<dbReference type="GO" id="GO:0009307">
    <property type="term" value="P:DNA restriction-modification system"/>
    <property type="evidence" value="ECO:0007669"/>
    <property type="project" value="UniProtKB-KW"/>
</dbReference>
<dbReference type="PROSITE" id="PS00094">
    <property type="entry name" value="C5_MTASE_1"/>
    <property type="match status" value="1"/>
</dbReference>
<dbReference type="PANTHER" id="PTHR46098:SF1">
    <property type="entry name" value="TRNA (CYTOSINE(38)-C(5))-METHYLTRANSFERASE"/>
    <property type="match status" value="1"/>
</dbReference>
<organism evidence="9 10">
    <name type="scientific">Brucella rhizosphaerae</name>
    <dbReference type="NCBI Taxonomy" id="571254"/>
    <lineage>
        <taxon>Bacteria</taxon>
        <taxon>Pseudomonadati</taxon>
        <taxon>Pseudomonadota</taxon>
        <taxon>Alphaproteobacteria</taxon>
        <taxon>Hyphomicrobiales</taxon>
        <taxon>Brucellaceae</taxon>
        <taxon>Brucella/Ochrobactrum group</taxon>
        <taxon>Brucella</taxon>
    </lineage>
</organism>
<dbReference type="PANTHER" id="PTHR46098">
    <property type="entry name" value="TRNA (CYTOSINE(38)-C(5))-METHYLTRANSFERASE"/>
    <property type="match status" value="1"/>
</dbReference>
<dbReference type="Gene3D" id="3.40.50.150">
    <property type="entry name" value="Vaccinia Virus protein VP39"/>
    <property type="match status" value="1"/>
</dbReference>
<keyword evidence="4 7" id="KW-0949">S-adenosyl-L-methionine</keyword>
<evidence type="ECO:0000256" key="8">
    <source>
        <dbReference type="SAM" id="MobiDB-lite"/>
    </source>
</evidence>
<dbReference type="GO" id="GO:0003886">
    <property type="term" value="F:DNA (cytosine-5-)-methyltransferase activity"/>
    <property type="evidence" value="ECO:0007669"/>
    <property type="project" value="UniProtKB-EC"/>
</dbReference>
<name>A0A256FM46_9HYPH</name>
<dbReference type="RefSeq" id="WP_094576260.1">
    <property type="nucleotide sequence ID" value="NZ_JBHEEL010000008.1"/>
</dbReference>
<sequence length="475" mass="50475">MKNENDNNALRFLSVCSGIEAASVAWNPLGWKAVAFSEIEKFPSAVLAHHYPDVPNLGDFTKIDTSALGRVDILCGGTPCQAFSIAGARRSLDDARGNLTLAFVELAHELAAGNGLRNVVWENVPGVLSTKDNAFGCFLAGLVGADDPLQSPDGPKWPNSGMVAGPRARAAWRILDAQYFGLAQRRKRVVVIADFGNGADPAAVLFERKSLSGNTPPSRETGKDIAPTISARPTGGGGLGTDFDLDGGLISSTGSVAHCLNAGGMGRQDYETETMIAFAQNTRDEVRIVNGDGLIAGALAAEPGMNQQTYLAFDCKASGRSGFGVGEISPTLRAMNSVDGNQNAGGQVAVCAPVAWSSMPQNSGKDYKALQVDVAQPLMAGGPVGGNQGGDYIQQQWAVRRLTPTECERLQGFPDEYTNIPWRNKPNSPDGPRYKALGNSWAVPKFRWIGERIARLMPMSPANDNHCTEPERLCA</sequence>
<dbReference type="EMBL" id="NNRK01000025">
    <property type="protein sequence ID" value="OYR15511.1"/>
    <property type="molecule type" value="Genomic_DNA"/>
</dbReference>
<dbReference type="Gene3D" id="3.90.120.10">
    <property type="entry name" value="DNA Methylase, subunit A, domain 2"/>
    <property type="match status" value="1"/>
</dbReference>
<dbReference type="GO" id="GO:0032259">
    <property type="term" value="P:methylation"/>
    <property type="evidence" value="ECO:0007669"/>
    <property type="project" value="UniProtKB-KW"/>
</dbReference>
<evidence type="ECO:0000256" key="4">
    <source>
        <dbReference type="ARBA" id="ARBA00022691"/>
    </source>
</evidence>
<dbReference type="Proteomes" id="UP000216345">
    <property type="component" value="Unassembled WGS sequence"/>
</dbReference>
<evidence type="ECO:0000256" key="1">
    <source>
        <dbReference type="ARBA" id="ARBA00011975"/>
    </source>
</evidence>
<reference evidence="9 10" key="1">
    <citation type="submission" date="2017-07" db="EMBL/GenBank/DDBJ databases">
        <title>Phylogenetic study on the rhizospheric bacterium Ochrobactrum sp. A44.</title>
        <authorList>
            <person name="Krzyzanowska D.M."/>
            <person name="Ossowicki A."/>
            <person name="Rajewska M."/>
            <person name="Maciag T."/>
            <person name="Kaczynski Z."/>
            <person name="Czerwicka M."/>
            <person name="Jafra S."/>
        </authorList>
    </citation>
    <scope>NUCLEOTIDE SEQUENCE [LARGE SCALE GENOMIC DNA]</scope>
    <source>
        <strain evidence="9 10">PR17</strain>
    </source>
</reference>
<dbReference type="InterPro" id="IPR001525">
    <property type="entry name" value="C5_MeTfrase"/>
</dbReference>